<gene>
    <name evidence="2" type="ORF">KIN20_024332</name>
</gene>
<reference evidence="2" key="1">
    <citation type="submission" date="2021-06" db="EMBL/GenBank/DDBJ databases">
        <title>Parelaphostrongylus tenuis whole genome reference sequence.</title>
        <authorList>
            <person name="Garwood T.J."/>
            <person name="Larsen P.A."/>
            <person name="Fountain-Jones N.M."/>
            <person name="Garbe J.R."/>
            <person name="Macchietto M.G."/>
            <person name="Kania S.A."/>
            <person name="Gerhold R.W."/>
            <person name="Richards J.E."/>
            <person name="Wolf T.M."/>
        </authorList>
    </citation>
    <scope>NUCLEOTIDE SEQUENCE</scope>
    <source>
        <strain evidence="2">MNPRO001-30</strain>
        <tissue evidence="2">Meninges</tissue>
    </source>
</reference>
<dbReference type="EMBL" id="JAHQIW010004911">
    <property type="protein sequence ID" value="KAJ1364274.1"/>
    <property type="molecule type" value="Genomic_DNA"/>
</dbReference>
<comment type="caution">
    <text evidence="2">The sequence shown here is derived from an EMBL/GenBank/DDBJ whole genome shotgun (WGS) entry which is preliminary data.</text>
</comment>
<dbReference type="Gene3D" id="1.10.10.1450">
    <property type="match status" value="1"/>
</dbReference>
<dbReference type="Proteomes" id="UP001196413">
    <property type="component" value="Unassembled WGS sequence"/>
</dbReference>
<feature type="domain" description="Mos1 transposase HTH" evidence="1">
    <location>
        <begin position="12"/>
        <end position="55"/>
    </location>
</feature>
<protein>
    <recommendedName>
        <fullName evidence="1">Mos1 transposase HTH domain-containing protein</fullName>
    </recommendedName>
</protein>
<dbReference type="AlphaFoldDB" id="A0AAD5NCR5"/>
<name>A0AAD5NCR5_PARTN</name>
<dbReference type="Pfam" id="PF17906">
    <property type="entry name" value="HTH_48"/>
    <property type="match status" value="1"/>
</dbReference>
<sequence>MNGVNNVQIGLMMMHDWLLGSNGTVTSDRINLACGEDTVGKSTVYRWFKKFDEGKESLEDQPFSGRSGDG</sequence>
<evidence type="ECO:0000313" key="2">
    <source>
        <dbReference type="EMBL" id="KAJ1364274.1"/>
    </source>
</evidence>
<accession>A0AAD5NCR5</accession>
<keyword evidence="3" id="KW-1185">Reference proteome</keyword>
<evidence type="ECO:0000313" key="3">
    <source>
        <dbReference type="Proteomes" id="UP001196413"/>
    </source>
</evidence>
<organism evidence="2 3">
    <name type="scientific">Parelaphostrongylus tenuis</name>
    <name type="common">Meningeal worm</name>
    <dbReference type="NCBI Taxonomy" id="148309"/>
    <lineage>
        <taxon>Eukaryota</taxon>
        <taxon>Metazoa</taxon>
        <taxon>Ecdysozoa</taxon>
        <taxon>Nematoda</taxon>
        <taxon>Chromadorea</taxon>
        <taxon>Rhabditida</taxon>
        <taxon>Rhabditina</taxon>
        <taxon>Rhabditomorpha</taxon>
        <taxon>Strongyloidea</taxon>
        <taxon>Metastrongylidae</taxon>
        <taxon>Parelaphostrongylus</taxon>
    </lineage>
</organism>
<proteinExistence type="predicted"/>
<dbReference type="InterPro" id="IPR041426">
    <property type="entry name" value="Mos1_HTH"/>
</dbReference>
<evidence type="ECO:0000259" key="1">
    <source>
        <dbReference type="Pfam" id="PF17906"/>
    </source>
</evidence>